<dbReference type="Pfam" id="PF22335">
    <property type="entry name" value="Cas10-Cmr2_palm2"/>
    <property type="match status" value="1"/>
</dbReference>
<comment type="caution">
    <text evidence="5">The sequence shown here is derived from an EMBL/GenBank/DDBJ whole genome shotgun (WGS) entry which is preliminary data.</text>
</comment>
<dbReference type="Proteomes" id="UP000576209">
    <property type="component" value="Unassembled WGS sequence"/>
</dbReference>
<sequence>MTSEPTTYYLAVSIGPIYDTIQQARKTRELWTASYLFSFLMEQLVDLVHDPGANRTVLAPIPPDLKRFPELYGAGVYPDRLYAALVDTPTDFVEKTIATALRRVERQCRAYGTPDGYPNDEQAFQVEVQREKFWERYLRVAFFTVPASTAEAGGNLLKYLNDRLDTLELQPSYFASEPAANPLLHLLNHPYRSRLARQGLRASDTSAYARITDSVGKIERFPSTSEIATVELFRRDEQTYRMLQQTAVAGLNEQDYNETTSEDSSELKIDLRRDTDQAIQKFYELLFGTPNPLRKKAQPYHKYFCILHADGDSIGEAIKSLGNETQKITQFSERLADFAAAATQQINAYGGKPVYIGGDDLVLFAPVASYMPANESGEAAVKNTVFDLIAQLREIFGRTVTAHYPKTTISFGITLTYYKFPLFEARDESYRQLFYRAKLLKWQHSGKKNSVGFRLLKHSGSYFEGVMDNDLLEGLNSLVKELRKIGGTNRNEAVDFLSSFIFKLRDLEELVNISLAEQSAESLAFARGAADLEPQPAEGPPEPADSFFHLVENFFNEPVHKRYEAQRTAVSRFARLCFSSSGVIDDDYGQVEEISVTDNFYALLRLMDFMTTQKSSDDE</sequence>
<dbReference type="GO" id="GO:0051607">
    <property type="term" value="P:defense response to virus"/>
    <property type="evidence" value="ECO:0007669"/>
    <property type="project" value="UniProtKB-KW"/>
</dbReference>
<gene>
    <name evidence="5" type="ORF">GGR28_002950</name>
</gene>
<dbReference type="Gene3D" id="3.30.70.2220">
    <property type="entry name" value="CRISPR-Cas system, Cmr2 subunit, D1 domain, cysteine cluster"/>
    <property type="match status" value="1"/>
</dbReference>
<dbReference type="InterPro" id="IPR038242">
    <property type="entry name" value="Cmr2_N"/>
</dbReference>
<dbReference type="InterPro" id="IPR024615">
    <property type="entry name" value="CRISPR-assoc_Cmr2_N"/>
</dbReference>
<dbReference type="AlphaFoldDB" id="A0A840EHD5"/>
<dbReference type="InterPro" id="IPR054767">
    <property type="entry name" value="Cas10-Cmr2_palm2"/>
</dbReference>
<feature type="domain" description="Cas10/Cmr2 second palm" evidence="4">
    <location>
        <begin position="303"/>
        <end position="439"/>
    </location>
</feature>
<dbReference type="Gene3D" id="3.30.70.270">
    <property type="match status" value="1"/>
</dbReference>
<dbReference type="RefSeq" id="WP_183496558.1">
    <property type="nucleotide sequence ID" value="NZ_JACIFF010000008.1"/>
</dbReference>
<reference evidence="5 6" key="1">
    <citation type="submission" date="2020-08" db="EMBL/GenBank/DDBJ databases">
        <title>Genomic Encyclopedia of Type Strains, Phase IV (KMG-IV): sequencing the most valuable type-strain genomes for metagenomic binning, comparative biology and taxonomic classification.</title>
        <authorList>
            <person name="Goeker M."/>
        </authorList>
    </citation>
    <scope>NUCLEOTIDE SEQUENCE [LARGE SCALE GENOMIC DNA]</scope>
    <source>
        <strain evidence="5 6">DSM 105137</strain>
    </source>
</reference>
<protein>
    <submittedName>
        <fullName evidence="5">CRISPR-associated protein Cmr2</fullName>
    </submittedName>
</protein>
<keyword evidence="2" id="KW-0051">Antiviral defense</keyword>
<dbReference type="Pfam" id="PF12469">
    <property type="entry name" value="Cmr2_N"/>
    <property type="match status" value="1"/>
</dbReference>
<feature type="domain" description="CRISPR-associated protein Cmr2 N-terminal" evidence="3">
    <location>
        <begin position="9"/>
        <end position="64"/>
    </location>
</feature>
<evidence type="ECO:0000256" key="1">
    <source>
        <dbReference type="ARBA" id="ARBA00022741"/>
    </source>
</evidence>
<dbReference type="EMBL" id="JACIFF010000008">
    <property type="protein sequence ID" value="MBB4080316.1"/>
    <property type="molecule type" value="Genomic_DNA"/>
</dbReference>
<name>A0A840EHD5_9BACT</name>
<evidence type="ECO:0000259" key="4">
    <source>
        <dbReference type="Pfam" id="PF22335"/>
    </source>
</evidence>
<evidence type="ECO:0000259" key="3">
    <source>
        <dbReference type="Pfam" id="PF12469"/>
    </source>
</evidence>
<dbReference type="InterPro" id="IPR043128">
    <property type="entry name" value="Rev_trsase/Diguanyl_cyclase"/>
</dbReference>
<evidence type="ECO:0000256" key="2">
    <source>
        <dbReference type="ARBA" id="ARBA00023118"/>
    </source>
</evidence>
<evidence type="ECO:0000313" key="6">
    <source>
        <dbReference type="Proteomes" id="UP000576209"/>
    </source>
</evidence>
<evidence type="ECO:0000313" key="5">
    <source>
        <dbReference type="EMBL" id="MBB4080316.1"/>
    </source>
</evidence>
<keyword evidence="1" id="KW-0547">Nucleotide-binding</keyword>
<proteinExistence type="predicted"/>
<accession>A0A840EHD5</accession>
<organism evidence="5 6">
    <name type="scientific">Neolewinella aquimaris</name>
    <dbReference type="NCBI Taxonomy" id="1835722"/>
    <lineage>
        <taxon>Bacteria</taxon>
        <taxon>Pseudomonadati</taxon>
        <taxon>Bacteroidota</taxon>
        <taxon>Saprospiria</taxon>
        <taxon>Saprospirales</taxon>
        <taxon>Lewinellaceae</taxon>
        <taxon>Neolewinella</taxon>
    </lineage>
</organism>
<keyword evidence="6" id="KW-1185">Reference proteome</keyword>
<dbReference type="GO" id="GO:0000166">
    <property type="term" value="F:nucleotide binding"/>
    <property type="evidence" value="ECO:0007669"/>
    <property type="project" value="UniProtKB-KW"/>
</dbReference>